<evidence type="ECO:0000313" key="1">
    <source>
        <dbReference type="EMBL" id="MDQ8936937.1"/>
    </source>
</evidence>
<comment type="caution">
    <text evidence="1">The sequence shown here is derived from an EMBL/GenBank/DDBJ whole genome shotgun (WGS) entry which is preliminary data.</text>
</comment>
<dbReference type="RefSeq" id="WP_308982009.1">
    <property type="nucleotide sequence ID" value="NZ_JAVIDL010000040.1"/>
</dbReference>
<sequence>MNHQNLYQSYQDAGFFFPESILTTYALSLSTKPFVILSGISGTGKTKIAQLFDLETDDAEEILSSAQSTKEKLIIKVPQVFDRFNFSQEQLKDVLSPAEHKDFFDKAAEFKKNDNNGNFTDPYILNISDEFGKFQLGLYGQRASNPLVRVRFTKSNRDKISENYDAEKHLKEHYKVGDILEIENTGDRTFKVISVNEKEIIQEHKTKQQKNLNRKCFLPVKSDWTDNSELFGFYNLIEKRYHVPKFLEFLLTATNNPDYPFYVILDEMNLSKVEHYFSDILSCLESRVLKNGEIQQEPIVLYSGVNQLETNSEEFEKIPSQIEIPMNLYITGTVNIDESTYMLSSKVIDRANIIEFNEVNLSAYAGLEWKTESTDFIIKKDLNLLTTSLASKDDYQHLPIFIQEQLLTINNILKKYHLHFGYRVANEVARYINQVKIYVGESESILKEALDFQFIQKVFPKLSGTYAVLEEPLRELLLSFIKQTGFDISNINPQATDYPRTIEKLHRMYKSLSTKGYASFIE</sequence>
<reference evidence="1" key="1">
    <citation type="submission" date="2023-08" db="EMBL/GenBank/DDBJ databases">
        <title>Emergence of clinically-relevant ST2 carbapenem-resistant Acinetobacter baumannii strains in hospital sewages in Zhejiang, East of China.</title>
        <authorList>
            <person name="Kaichao C."/>
            <person name="Zhang R."/>
        </authorList>
    </citation>
    <scope>NUCLEOTIDE SEQUENCE</scope>
    <source>
        <strain evidence="1">M-RB-37</strain>
    </source>
</reference>
<dbReference type="AlphaFoldDB" id="A0AAW8JBN2"/>
<accession>A0AAW8JBN2</accession>
<protein>
    <recommendedName>
        <fullName evidence="3">ATPase dynein-related AAA domain-containing protein</fullName>
    </recommendedName>
</protein>
<evidence type="ECO:0000313" key="2">
    <source>
        <dbReference type="Proteomes" id="UP001243844"/>
    </source>
</evidence>
<dbReference type="Proteomes" id="UP001243844">
    <property type="component" value="Unassembled WGS sequence"/>
</dbReference>
<evidence type="ECO:0008006" key="3">
    <source>
        <dbReference type="Google" id="ProtNLM"/>
    </source>
</evidence>
<organism evidence="1 2">
    <name type="scientific">Acinetobacter rudis</name>
    <dbReference type="NCBI Taxonomy" id="632955"/>
    <lineage>
        <taxon>Bacteria</taxon>
        <taxon>Pseudomonadati</taxon>
        <taxon>Pseudomonadota</taxon>
        <taxon>Gammaproteobacteria</taxon>
        <taxon>Moraxellales</taxon>
        <taxon>Moraxellaceae</taxon>
        <taxon>Acinetobacter</taxon>
    </lineage>
</organism>
<name>A0AAW8JBN2_9GAMM</name>
<dbReference type="EMBL" id="JAVIDL010000040">
    <property type="protein sequence ID" value="MDQ8936937.1"/>
    <property type="molecule type" value="Genomic_DNA"/>
</dbReference>
<gene>
    <name evidence="1" type="ORF">RFH47_14535</name>
</gene>
<proteinExistence type="predicted"/>